<sequence>MALIAAALAVTRYNVVHALLYLLAMLLALAAAFFALGAAFAAVLLIMVYAGAIVVLFVFVVMAVGTSPQAIAREREMLQRSWPMPAAISVLVAAPFLFGIGEQAAGNTAPIAAQAVGRLLFGPWAWAIELASFLLLAGLIGVRHIGRDRAQEPEE</sequence>
<proteinExistence type="inferred from homology"/>
<comment type="catalytic activity">
    <reaction evidence="2">
        <text>a quinone + NADH + 5 H(+)(in) = a quinol + NAD(+) + 4 H(+)(out)</text>
        <dbReference type="Rhea" id="RHEA:57888"/>
        <dbReference type="ChEBI" id="CHEBI:15378"/>
        <dbReference type="ChEBI" id="CHEBI:24646"/>
        <dbReference type="ChEBI" id="CHEBI:57540"/>
        <dbReference type="ChEBI" id="CHEBI:57945"/>
        <dbReference type="ChEBI" id="CHEBI:132124"/>
    </reaction>
</comment>
<dbReference type="PANTHER" id="PTHR33269">
    <property type="entry name" value="NADH-UBIQUINONE OXIDOREDUCTASE CHAIN 6"/>
    <property type="match status" value="1"/>
</dbReference>
<reference evidence="3 4" key="1">
    <citation type="submission" date="2020-08" db="EMBL/GenBank/DDBJ databases">
        <title>Genomic Encyclopedia of Type Strains, Phase IV (KMG-IV): sequencing the most valuable type-strain genomes for metagenomic binning, comparative biology and taxonomic classification.</title>
        <authorList>
            <person name="Goeker M."/>
        </authorList>
    </citation>
    <scope>NUCLEOTIDE SEQUENCE [LARGE SCALE GENOMIC DNA]</scope>
    <source>
        <strain evidence="3 4">DSM 12706</strain>
    </source>
</reference>
<keyword evidence="2" id="KW-1003">Cell membrane</keyword>
<dbReference type="Pfam" id="PF00499">
    <property type="entry name" value="Oxidored_q3"/>
    <property type="match status" value="1"/>
</dbReference>
<evidence type="ECO:0000313" key="4">
    <source>
        <dbReference type="Proteomes" id="UP000542353"/>
    </source>
</evidence>
<keyword evidence="2" id="KW-0520">NAD</keyword>
<keyword evidence="2" id="KW-0874">Quinone</keyword>
<dbReference type="PANTHER" id="PTHR33269:SF17">
    <property type="entry name" value="NADH-UBIQUINONE OXIDOREDUCTASE CHAIN 6"/>
    <property type="match status" value="1"/>
</dbReference>
<feature type="transmembrane region" description="Helical" evidence="2">
    <location>
        <begin position="121"/>
        <end position="142"/>
    </location>
</feature>
<organism evidence="3 4">
    <name type="scientific">Rhodopseudomonas rhenobacensis</name>
    <dbReference type="NCBI Taxonomy" id="87461"/>
    <lineage>
        <taxon>Bacteria</taxon>
        <taxon>Pseudomonadati</taxon>
        <taxon>Pseudomonadota</taxon>
        <taxon>Alphaproteobacteria</taxon>
        <taxon>Hyphomicrobiales</taxon>
        <taxon>Nitrobacteraceae</taxon>
        <taxon>Rhodopseudomonas</taxon>
    </lineage>
</organism>
<keyword evidence="4" id="KW-1185">Reference proteome</keyword>
<dbReference type="GO" id="GO:0008137">
    <property type="term" value="F:NADH dehydrogenase (ubiquinone) activity"/>
    <property type="evidence" value="ECO:0007669"/>
    <property type="project" value="UniProtKB-UniRule"/>
</dbReference>
<comment type="subcellular location">
    <subcellularLocation>
        <location evidence="2">Cell membrane</location>
        <topology evidence="2">Multi-pass membrane protein</topology>
    </subcellularLocation>
</comment>
<accession>A0A7W7Z874</accession>
<dbReference type="EMBL" id="JACHIH010000041">
    <property type="protein sequence ID" value="MBB5049620.1"/>
    <property type="molecule type" value="Genomic_DNA"/>
</dbReference>
<protein>
    <recommendedName>
        <fullName evidence="2">NADH-quinone oxidoreductase subunit J</fullName>
        <ecNumber evidence="2">7.1.1.-</ecNumber>
    </recommendedName>
</protein>
<keyword evidence="2" id="KW-1133">Transmembrane helix</keyword>
<evidence type="ECO:0000256" key="2">
    <source>
        <dbReference type="RuleBase" id="RU004429"/>
    </source>
</evidence>
<evidence type="ECO:0000256" key="1">
    <source>
        <dbReference type="ARBA" id="ARBA00005698"/>
    </source>
</evidence>
<dbReference type="AlphaFoldDB" id="A0A7W7Z874"/>
<name>A0A7W7Z874_9BRAD</name>
<comment type="function">
    <text evidence="2">NDH-1 shuttles electrons from NADH, via FMN and iron-sulfur (Fe-S) centers, to quinones in the respiratory chain. Couples the redox reaction to proton translocation (for every two electrons transferred, four hydrogen ions are translocated across the cytoplasmic membrane), and thus conserves the redox energy in a proton gradient.</text>
</comment>
<evidence type="ECO:0000313" key="3">
    <source>
        <dbReference type="EMBL" id="MBB5049620.1"/>
    </source>
</evidence>
<dbReference type="GO" id="GO:0005886">
    <property type="term" value="C:plasma membrane"/>
    <property type="evidence" value="ECO:0007669"/>
    <property type="project" value="UniProtKB-SubCell"/>
</dbReference>
<dbReference type="EC" id="7.1.1.-" evidence="2"/>
<dbReference type="Gene3D" id="1.20.120.1200">
    <property type="entry name" value="NADH-ubiquinone/plastoquinone oxidoreductase chain 6, subunit NuoJ"/>
    <property type="match status" value="1"/>
</dbReference>
<feature type="transmembrane region" description="Helical" evidence="2">
    <location>
        <begin position="28"/>
        <end position="61"/>
    </location>
</feature>
<keyword evidence="2" id="KW-0812">Transmembrane</keyword>
<dbReference type="InterPro" id="IPR042106">
    <property type="entry name" value="Nuo/plastoQ_OxRdtase_6_NuoJ"/>
</dbReference>
<comment type="caution">
    <text evidence="3">The sequence shown here is derived from an EMBL/GenBank/DDBJ whole genome shotgun (WGS) entry which is preliminary data.</text>
</comment>
<keyword evidence="2" id="KW-0472">Membrane</keyword>
<gene>
    <name evidence="3" type="ORF">HNR60_004401</name>
</gene>
<dbReference type="InterPro" id="IPR001457">
    <property type="entry name" value="NADH_UbQ/plastoQ_OxRdtase_su6"/>
</dbReference>
<feature type="transmembrane region" description="Helical" evidence="2">
    <location>
        <begin position="82"/>
        <end position="101"/>
    </location>
</feature>
<dbReference type="Proteomes" id="UP000542353">
    <property type="component" value="Unassembled WGS sequence"/>
</dbReference>
<comment type="caution">
    <text evidence="2">Lacks conserved residue(s) required for the propagation of feature annotation.</text>
</comment>
<comment type="similarity">
    <text evidence="1 2">Belongs to the complex I subunit 6 family.</text>
</comment>
<dbReference type="GO" id="GO:0048038">
    <property type="term" value="F:quinone binding"/>
    <property type="evidence" value="ECO:0007669"/>
    <property type="project" value="UniProtKB-UniRule"/>
</dbReference>